<reference evidence="1" key="1">
    <citation type="submission" date="2022-10" db="EMBL/GenBank/DDBJ databases">
        <title>Genome Sequence of Xylaria curta.</title>
        <authorList>
            <person name="Buettner E."/>
        </authorList>
    </citation>
    <scope>NUCLEOTIDE SEQUENCE</scope>
    <source>
        <strain evidence="1">Babe10</strain>
    </source>
</reference>
<dbReference type="Proteomes" id="UP001143856">
    <property type="component" value="Unassembled WGS sequence"/>
</dbReference>
<organism evidence="1 2">
    <name type="scientific">Xylaria curta</name>
    <dbReference type="NCBI Taxonomy" id="42375"/>
    <lineage>
        <taxon>Eukaryota</taxon>
        <taxon>Fungi</taxon>
        <taxon>Dikarya</taxon>
        <taxon>Ascomycota</taxon>
        <taxon>Pezizomycotina</taxon>
        <taxon>Sordariomycetes</taxon>
        <taxon>Xylariomycetidae</taxon>
        <taxon>Xylariales</taxon>
        <taxon>Xylariaceae</taxon>
        <taxon>Xylaria</taxon>
    </lineage>
</organism>
<comment type="caution">
    <text evidence="1">The sequence shown here is derived from an EMBL/GenBank/DDBJ whole genome shotgun (WGS) entry which is preliminary data.</text>
</comment>
<dbReference type="EMBL" id="JAPDGR010002050">
    <property type="protein sequence ID" value="KAJ2977948.1"/>
    <property type="molecule type" value="Genomic_DNA"/>
</dbReference>
<protein>
    <submittedName>
        <fullName evidence="1">Uncharacterized protein</fullName>
    </submittedName>
</protein>
<gene>
    <name evidence="1" type="ORF">NUW58_g7650</name>
</gene>
<sequence>MNMYVCNSFFAYKSLADQIDEYKDDSDYNHKYNMQYYTNRAYVILHETMHANRVAYEANRNRHIVNMNMKIYEYVGNPNDRNYRRRLVSVDAYGSQNTKILARTNRNNIATDITLNADNYAQYVLSKYVQDQIGGSDWGLFGTNYENTLIDGGDDLTFTFSEDSTVDASGLSDEDTLAPLTDLEWTDDDQYSSGYIQQMKEWASKAPDMPTSTATPAPTPTGAPPSEPTNNLHCNSLRSKIYMSADTLAGNIKAFCQTAVAQGV</sequence>
<keyword evidence="2" id="KW-1185">Reference proteome</keyword>
<proteinExistence type="predicted"/>
<accession>A0ACC1NGK6</accession>
<evidence type="ECO:0000313" key="2">
    <source>
        <dbReference type="Proteomes" id="UP001143856"/>
    </source>
</evidence>
<evidence type="ECO:0000313" key="1">
    <source>
        <dbReference type="EMBL" id="KAJ2977948.1"/>
    </source>
</evidence>
<name>A0ACC1NGK6_9PEZI</name>